<dbReference type="PANTHER" id="PTHR16897:SF2">
    <property type="entry name" value="OS03G0226600 PROTEIN"/>
    <property type="match status" value="1"/>
</dbReference>
<reference evidence="4" key="1">
    <citation type="submission" date="2022-11" db="UniProtKB">
        <authorList>
            <consortium name="EnsemblMetazoa"/>
        </authorList>
    </citation>
    <scope>IDENTIFICATION</scope>
</reference>
<name>A0A913ZH93_PATMI</name>
<dbReference type="Proteomes" id="UP000887568">
    <property type="component" value="Unplaced"/>
</dbReference>
<feature type="region of interest" description="Disordered" evidence="1">
    <location>
        <begin position="2881"/>
        <end position="2901"/>
    </location>
</feature>
<dbReference type="EnsemblMetazoa" id="XM_038194851.1">
    <property type="protein sequence ID" value="XP_038050779.1"/>
    <property type="gene ID" value="LOC119723938"/>
</dbReference>
<accession>A0A913ZH93</accession>
<sequence>MAPRVHTLLAIETALILLTARLPCLQALACKHTCTQTYYTTCVDFDFKCTRHRDVDCWFCCEGWTGTVTGQTGCDTAICWDIENWCPNGGTCSEPDTCINCNSGYYSPRCDECTSIDFCDSVTCTTDSDQICQNCNGDYGTAIGAAYKKSADQRQCIKQCSWRSDSDACYPGSCTDARCTCSSGFSGPDCRTLGSSQAPVLSEHRATLIMGTTTLESPTVLGSTDTVYTNVRDFASVKVNWKSSYQPAGLPNPSGGDHPYIHSVGLGIVSASVMVDVNKAQGGTYSIASRTCSGAGSRLSPRTDFVTCEYEFSLDYSSWTPSTGDVLRYDVEAENGGYLKLYNRDVPVESIITRYYDGQTVSGYSTFTFDFVDPYHCVDVGSGCRTTMLHAGSDVTTQATTSITWQGWADDLAGIKEYDLQVRQLSGNHGNEMTEIFDSSAVYNGVTNSGHSVTFPHVGVYSIILTTVDNAGNTKLSRRFVFFDDDPNDVTVQNDSPLRVLSATSKSEYVWLTSLGPDGGTTSVELDWANRFTNAHHHSQGLLKPIGSYVSGHIDSNYDQNFGQRGRAAIPNEQGVTQFRVFNDIDHSGGRTTVTPSDDNSDHWSNEATNTRATYDLTLVDGDSIRFWVEARDLAGHFVRDSVLVHTDSSPPVIEDFWLVRDGEVNLAVHNSADLHEMSVVFRTFDIHSGVRTIHWRLWDPVTETGYGSQTIPARQINPDTEDCDPVSCMCVPVGDCYAVDYSFNPTFHIGAHDTDYFITLTVTNHARLLTTETIRITVDTSGPQAGVVHDGIRGSNEVDFQEGNDLSAHWEGFFDKESGVKFYQYLFDDSCWMNETSIGRVKDEMTRTTSTHASWTAPSPGQYYVTVIAYNRALEPSEAVCSDGVVIDTSPPELTQIAIGYARMWPGLAKDAEGRVWFIDEHRRKMELMNASSDCSAKAALVDDLSVYPEMSGTNDTSAILQGDLDCLWISAVQQKFYLPTDKHLTISWSGEDAESSIYDYEVGYSSSRVIDFFTSMSTSGHDHFVLHHPHFSHGSVLYLTVLAINKAQMSTSKVIGPIIVDTTPPMFVGSVSVHVEDDYLIAEWGDDGFIDDEDTSLRYQVAIGSTPGGAETLPFQEEKDYKIGPCSSRTSCAAFSLADLDWHLHGDHEYYVSVRAQNGAGLATVGTSSVYRHIVQLPSLGVVLDVAPRGEQVNMDFGVAKDIDVQTNTTSISARWFGFEHPHLDINYEIAVGSGGGATDVSGGFVDVGNVTFYRLDGLDLTPLMTYFVTVRANSEAGSVTVTSDGVRVIQEGQVLEGAVIKDGLECDQDGMSVPSGLSHHSSVAEQPCQDDITYQSSTSDISARWTIPEMLQPFVTSVLWAVEQEIEVNLDDETTTVEWITLLDGQDLGMAFQHVQAGSGLHSGAHYRSKVQFCHVSVCFQPVVSDGFWVLSQPPEVGQVTVGNIETTQGGTEISVVFQPFAQDYVRHDDPQELMDFYEWSIAEDGSDGALLSPWMRIQDLVPTEDVVRFTASYSGSLDLDVCLRLSVRGYNKAGLSSIASTEIVNCADASLVVPHTVIDADHEVNIEQNANWPEPDKNYISSTSSLSAVWPTLRHRAYTWAAILDTGSSAFGNLDDGLQYPCDHPRAKACGETDREFVNVPNLVLAHGMRYRICIHADAVTLEHELWNEPLPAVSSCSDGVVIDTTPPTPGSVWIGWNQHQTYQSSSSELVLHWESFTDIEEHGMARHHSGIKYYEYAIGSMRGGSDVKEFTRVGITNGVIAHSLRLQNGHKYYATVRATDFVGLSSQAVSDVIVIDTSPPVISADHTLDVGGSFIRSTTSISASWENVFSDQESGVAYYEWAVGSHPGHADIMPFTEESTEIGVSDPSRPLLLQEGHSYFISVKAINTVGLITLKSYGAFTVDASPPLAGHVLDGNPANASANHRDRDFQEDRTVIRAFWEGFHDPHSAIVGYAWRAGTCSGCSDVIPEQHVGLDIYVTAENLNLVPGLTYYVTVTACNAADLCTSVTSDGVMVDDSPPIVGHVYDGGPGGGDISYQSSRLELRAHWWGFNDPHSGLSHYEWRAGTTPGAEDILSSTRIELSEDALIFLSASDQMPVGTDIYVTVRAYNRLGMWSQATSNGFRVDSSPPDVVVAPAIDQTLGMAVTNTQVLRDLIHFSWKFNDTESGIKDQFVSVSTHRNGDVNIHPIKIAGSELDHTFTNLTLHEGSRYVITVVACNFAGLCTQAETQPLLVDGSPPSVGTFAIDTESAANLERHHITWINPTTEPYDPDVVSPRYHSGWMTWVEDPRTSLGSLALAWLGFADVHSGISHYLVSVGRTYSGSELTPSGPVHVSHSYDGMPLDEGIVQATFIPLEGSLTDINPPYLYISIWAVNGVGLPSNRHHSTFELSRSSTYEGALVLLRQCSPATCEGHCACAPIDKACAPDRSCNDVTDSNPNTVIEVLDVLDLMHNDIDTMIDIDDTATRYMTAAVWRVTEQKGLDIKWFEWSIGDDSSSNPSGVFDAGRDRVWFDVGQDNHVIITLNGDRKLSKGVKYHVFIRAWYDATTYAVFRSDGITPDITPPKISTIRGTKIKDLARSDARKDTDYLTDPSAIFVSWEGVFLDEAMSQYQVSLSTYPGGEDIRQFADHVFPASVSSTQLTSLNLQSGLRYYSNVRAFNKAGLHTLRSSDGFVVDTRKPDPGLVFDGIDLHDVEYQNSSTVISASWHGFVDLESYVDHYEWCVGLTPSPADDGILPCTSVGIHLSASKTLPVPLTDGIRYYSKISAIDAAGLQSVSVSSDGFAVDTTPPEPLKHILRGDNLIQNPSFEMMLRESDNTDMEDIITTVSPDNGTFNETMTRPTKSPDINSTREATTPSLTESLTANFTGVNVTDSYPTSDTNLTTDEMPFTTSMPSTTSVDVTPDELLGQWIVASDSQTAVVASGKKIAQDGSKFLSLHGSVFQTFHTTPGSHYQVVVFASHAVPSHNPLLNQEGRIEAPGLNRVFRLYDRPTHGHSDQSLSSIRWHQHRFYFTASDDVSTLTISSVGESNGILLDNIQVRPLTTGPSSGDGSVEVHTQFIHSWSSIQAKWHFIDPESPIVDYSWAIGTTRGSTQLQSFTSVGTQTDAINTDLNMAHGVYVFVTVTARNAADLITIATSDPILIDLTPPLIHFVSDGGDVQDADFSSDDDSLTFSWSASDPESGIDRCEWAVGSEPGLDDILPHSSSPNDTSTVTTNLSQAMVEGQRLYVTITCYNHAEKSSRKSSDGVTIVTVPPSSSGAVVNVKTLSETQYETRDGYQSQRDSLKGSWDGFMDPFGIQSYECHLSGPNAFASWTPCGSTSETHLDWSGLSLVDDATYSLSVRAVNHAGLTSQAISGNFTLKSAKLSDGASSLIRSTWLGDGTVDLAWDGLFSSSSSLVYEVSLGTIPGGSDIMQWVETMETGMRVSPLAPFTDYHLTLTAINAAGLSHTVRKIINV</sequence>
<organism evidence="4 5">
    <name type="scientific">Patiria miniata</name>
    <name type="common">Bat star</name>
    <name type="synonym">Asterina miniata</name>
    <dbReference type="NCBI Taxonomy" id="46514"/>
    <lineage>
        <taxon>Eukaryota</taxon>
        <taxon>Metazoa</taxon>
        <taxon>Echinodermata</taxon>
        <taxon>Eleutherozoa</taxon>
        <taxon>Asterozoa</taxon>
        <taxon>Asteroidea</taxon>
        <taxon>Valvatacea</taxon>
        <taxon>Valvatida</taxon>
        <taxon>Asterinidae</taxon>
        <taxon>Patiria</taxon>
    </lineage>
</organism>
<protein>
    <recommendedName>
        <fullName evidence="3">Fibronectin type-III domain-containing protein</fullName>
    </recommendedName>
</protein>
<keyword evidence="5" id="KW-1185">Reference proteome</keyword>
<dbReference type="InterPro" id="IPR036116">
    <property type="entry name" value="FN3_sf"/>
</dbReference>
<dbReference type="OMA" id="IHANESK"/>
<keyword evidence="2" id="KW-0732">Signal</keyword>
<evidence type="ECO:0000256" key="1">
    <source>
        <dbReference type="SAM" id="MobiDB-lite"/>
    </source>
</evidence>
<feature type="region of interest" description="Disordered" evidence="1">
    <location>
        <begin position="2830"/>
        <end position="2859"/>
    </location>
</feature>
<dbReference type="OrthoDB" id="6061841at2759"/>
<dbReference type="InterPro" id="IPR003961">
    <property type="entry name" value="FN3_dom"/>
</dbReference>
<evidence type="ECO:0000313" key="4">
    <source>
        <dbReference type="EnsemblMetazoa" id="XP_038050779.1"/>
    </source>
</evidence>
<dbReference type="RefSeq" id="XP_038050779.1">
    <property type="nucleotide sequence ID" value="XM_038194851.1"/>
</dbReference>
<dbReference type="SUPFAM" id="SSF49265">
    <property type="entry name" value="Fibronectin type III"/>
    <property type="match status" value="3"/>
</dbReference>
<dbReference type="GeneID" id="119723938"/>
<evidence type="ECO:0000259" key="3">
    <source>
        <dbReference type="PROSITE" id="PS50853"/>
    </source>
</evidence>
<feature type="compositionally biased region" description="Low complexity" evidence="1">
    <location>
        <begin position="2891"/>
        <end position="2901"/>
    </location>
</feature>
<feature type="signal peptide" evidence="2">
    <location>
        <begin position="1"/>
        <end position="27"/>
    </location>
</feature>
<dbReference type="PROSITE" id="PS50853">
    <property type="entry name" value="FN3"/>
    <property type="match status" value="1"/>
</dbReference>
<dbReference type="PANTHER" id="PTHR16897">
    <property type="entry name" value="OS10G0105400 PROTEIN"/>
    <property type="match status" value="1"/>
</dbReference>
<dbReference type="SMART" id="SM00060">
    <property type="entry name" value="FN3"/>
    <property type="match status" value="8"/>
</dbReference>
<evidence type="ECO:0000313" key="5">
    <source>
        <dbReference type="Proteomes" id="UP000887568"/>
    </source>
</evidence>
<feature type="chain" id="PRO_5037640618" description="Fibronectin type-III domain-containing protein" evidence="2">
    <location>
        <begin position="28"/>
        <end position="3461"/>
    </location>
</feature>
<evidence type="ECO:0000256" key="2">
    <source>
        <dbReference type="SAM" id="SignalP"/>
    </source>
</evidence>
<feature type="domain" description="Fibronectin type-III" evidence="3">
    <location>
        <begin position="3374"/>
        <end position="3461"/>
    </location>
</feature>
<proteinExistence type="predicted"/>